<reference evidence="1" key="2">
    <citation type="submission" date="2021-03" db="UniProtKB">
        <authorList>
            <consortium name="EnsemblPlants"/>
        </authorList>
    </citation>
    <scope>IDENTIFICATION</scope>
</reference>
<protein>
    <recommendedName>
        <fullName evidence="3">Retrotransposon gag domain-containing protein</fullName>
    </recommendedName>
</protein>
<proteinExistence type="predicted"/>
<dbReference type="EnsemblPlants" id="AUR62029080-RA">
    <property type="protein sequence ID" value="AUR62029080-RA:cds"/>
    <property type="gene ID" value="AUR62029080"/>
</dbReference>
<dbReference type="PANTHER" id="PTHR33223">
    <property type="entry name" value="CCHC-TYPE DOMAIN-CONTAINING PROTEIN"/>
    <property type="match status" value="1"/>
</dbReference>
<dbReference type="Proteomes" id="UP000596660">
    <property type="component" value="Unplaced"/>
</dbReference>
<accession>A0A803MGH8</accession>
<evidence type="ECO:0008006" key="3">
    <source>
        <dbReference type="Google" id="ProtNLM"/>
    </source>
</evidence>
<dbReference type="OMA" id="YEVNAIN"/>
<evidence type="ECO:0000313" key="2">
    <source>
        <dbReference type="Proteomes" id="UP000596660"/>
    </source>
</evidence>
<name>A0A803MGH8_CHEQI</name>
<keyword evidence="2" id="KW-1185">Reference proteome</keyword>
<dbReference type="PANTHER" id="PTHR33223:SF11">
    <property type="entry name" value="ELEMENT PROTEIN, PUTATIVE-RELATED"/>
    <property type="match status" value="1"/>
</dbReference>
<evidence type="ECO:0000313" key="1">
    <source>
        <dbReference type="EnsemblPlants" id="AUR62029080-RA:cds"/>
    </source>
</evidence>
<organism evidence="1 2">
    <name type="scientific">Chenopodium quinoa</name>
    <name type="common">Quinoa</name>
    <dbReference type="NCBI Taxonomy" id="63459"/>
    <lineage>
        <taxon>Eukaryota</taxon>
        <taxon>Viridiplantae</taxon>
        <taxon>Streptophyta</taxon>
        <taxon>Embryophyta</taxon>
        <taxon>Tracheophyta</taxon>
        <taxon>Spermatophyta</taxon>
        <taxon>Magnoliopsida</taxon>
        <taxon>eudicotyledons</taxon>
        <taxon>Gunneridae</taxon>
        <taxon>Pentapetalae</taxon>
        <taxon>Caryophyllales</taxon>
        <taxon>Chenopodiaceae</taxon>
        <taxon>Chenopodioideae</taxon>
        <taxon>Atripliceae</taxon>
        <taxon>Chenopodium</taxon>
    </lineage>
</organism>
<reference evidence="1" key="1">
    <citation type="journal article" date="2017" name="Nature">
        <title>The genome of Chenopodium quinoa.</title>
        <authorList>
            <person name="Jarvis D.E."/>
            <person name="Ho Y.S."/>
            <person name="Lightfoot D.J."/>
            <person name="Schmoeckel S.M."/>
            <person name="Li B."/>
            <person name="Borm T.J.A."/>
            <person name="Ohyanagi H."/>
            <person name="Mineta K."/>
            <person name="Michell C.T."/>
            <person name="Saber N."/>
            <person name="Kharbatia N.M."/>
            <person name="Rupper R.R."/>
            <person name="Sharp A.R."/>
            <person name="Dally N."/>
            <person name="Boughton B.A."/>
            <person name="Woo Y.H."/>
            <person name="Gao G."/>
            <person name="Schijlen E.G.W.M."/>
            <person name="Guo X."/>
            <person name="Momin A.A."/>
            <person name="Negrao S."/>
            <person name="Al-Babili S."/>
            <person name="Gehring C."/>
            <person name="Roessner U."/>
            <person name="Jung C."/>
            <person name="Murphy K."/>
            <person name="Arold S.T."/>
            <person name="Gojobori T."/>
            <person name="van der Linden C.G."/>
            <person name="van Loo E.N."/>
            <person name="Jellen E.N."/>
            <person name="Maughan P.J."/>
            <person name="Tester M."/>
        </authorList>
    </citation>
    <scope>NUCLEOTIDE SEQUENCE [LARGE SCALE GENOMIC DNA]</scope>
    <source>
        <strain evidence="1">cv. PI 614886</strain>
    </source>
</reference>
<dbReference type="AlphaFoldDB" id="A0A803MGH8"/>
<dbReference type="Gramene" id="AUR62029080-RA">
    <property type="protein sequence ID" value="AUR62029080-RA:cds"/>
    <property type="gene ID" value="AUR62029080"/>
</dbReference>
<sequence>MALPKKSLKEFCVPPPYQEASGIVTLVIKANNFEIRPALITLIEGHQFFREKHEDPIAHLKQFTRYCSTVKAKGVTPEYILLSMFIFSLTDKTSDWLDRLPPNSLNTWNKVTLEFLGRFISLGKTTELRFLRADRMLLDGASGGPIMNKPTMEALMIIEDVVLNYTDWSPGERSISKKGGKYEVNAINMITSKLDALSSKFDLLQSSSISPSPHKNLHASSSSNENMSIQMISCDTCGSEDHVTFECYLPNDFLLSLPFHGTSKCNQKCSN</sequence>